<dbReference type="AlphaFoldDB" id="A0A917FU89"/>
<dbReference type="SUPFAM" id="SSF56209">
    <property type="entry name" value="Nitrile hydratase alpha chain"/>
    <property type="match status" value="1"/>
</dbReference>
<dbReference type="Proteomes" id="UP000654257">
    <property type="component" value="Unassembled WGS sequence"/>
</dbReference>
<evidence type="ECO:0000256" key="6">
    <source>
        <dbReference type="PIRSR" id="PIRSR001426-1"/>
    </source>
</evidence>
<name>A0A917FU89_9NOCA</name>
<dbReference type="GO" id="GO:0046914">
    <property type="term" value="F:transition metal ion binding"/>
    <property type="evidence" value="ECO:0007669"/>
    <property type="project" value="InterPro"/>
</dbReference>
<dbReference type="EMBL" id="BMCU01000002">
    <property type="protein sequence ID" value="GGG03298.1"/>
    <property type="molecule type" value="Genomic_DNA"/>
</dbReference>
<dbReference type="RefSeq" id="WP_188544359.1">
    <property type="nucleotide sequence ID" value="NZ_BMCU01000002.1"/>
</dbReference>
<protein>
    <recommendedName>
        <fullName evidence="2">nitrile hydratase</fullName>
        <ecNumber evidence="2">4.2.1.84</ecNumber>
    </recommendedName>
</protein>
<dbReference type="GO" id="GO:0018822">
    <property type="term" value="F:nitrile hydratase activity"/>
    <property type="evidence" value="ECO:0007669"/>
    <property type="project" value="UniProtKB-EC"/>
</dbReference>
<dbReference type="EC" id="4.2.1.84" evidence="2"/>
<proteinExistence type="inferred from homology"/>
<comment type="caution">
    <text evidence="8">The sequence shown here is derived from an EMBL/GenBank/DDBJ whole genome shotgun (WGS) entry which is preliminary data.</text>
</comment>
<feature type="binding site" evidence="6">
    <location>
        <position position="115"/>
    </location>
    <ligand>
        <name>Fe(3+)</name>
        <dbReference type="ChEBI" id="CHEBI:29034"/>
    </ligand>
</feature>
<keyword evidence="4" id="KW-0456">Lyase</keyword>
<evidence type="ECO:0000256" key="1">
    <source>
        <dbReference type="ARBA" id="ARBA00009363"/>
    </source>
</evidence>
<reference evidence="8" key="2">
    <citation type="submission" date="2020-09" db="EMBL/GenBank/DDBJ databases">
        <authorList>
            <person name="Sun Q."/>
            <person name="Sedlacek I."/>
        </authorList>
    </citation>
    <scope>NUCLEOTIDE SEQUENCE</scope>
    <source>
        <strain evidence="8">CCM 7905</strain>
    </source>
</reference>
<feature type="domain" description="Nitrile hydratase alpha/Thiocyanate hydrolase gamma" evidence="7">
    <location>
        <begin position="23"/>
        <end position="204"/>
    </location>
</feature>
<comment type="catalytic activity">
    <reaction evidence="5">
        <text>an aliphatic primary amide = an aliphatic nitrile + H2O</text>
        <dbReference type="Rhea" id="RHEA:12673"/>
        <dbReference type="ChEBI" id="CHEBI:15377"/>
        <dbReference type="ChEBI" id="CHEBI:65285"/>
        <dbReference type="ChEBI" id="CHEBI:80291"/>
        <dbReference type="EC" id="4.2.1.84"/>
    </reaction>
</comment>
<dbReference type="InterPro" id="IPR036648">
    <property type="entry name" value="CN_Hdrase_a/SCN_Hdrase_g_sf"/>
</dbReference>
<dbReference type="PIRSF" id="PIRSF001426">
    <property type="entry name" value="NHase_alpha"/>
    <property type="match status" value="1"/>
</dbReference>
<dbReference type="Gene3D" id="3.90.330.10">
    <property type="entry name" value="Nitrile hydratase alpha /Thiocyanate hydrolase gamma"/>
    <property type="match status" value="1"/>
</dbReference>
<keyword evidence="6" id="KW-0408">Iron</keyword>
<evidence type="ECO:0000256" key="5">
    <source>
        <dbReference type="ARBA" id="ARBA00044877"/>
    </source>
</evidence>
<evidence type="ECO:0000259" key="7">
    <source>
        <dbReference type="Pfam" id="PF02979"/>
    </source>
</evidence>
<evidence type="ECO:0000256" key="2">
    <source>
        <dbReference type="ARBA" id="ARBA00013079"/>
    </source>
</evidence>
<dbReference type="InterPro" id="IPR004232">
    <property type="entry name" value="CN_Hdrtase_a/SCN_Hdrlase_g"/>
</dbReference>
<feature type="binding site" evidence="6">
    <location>
        <position position="120"/>
    </location>
    <ligand>
        <name>Fe(3+)</name>
        <dbReference type="ChEBI" id="CHEBI:29034"/>
    </ligand>
</feature>
<comment type="similarity">
    <text evidence="1">Belongs to the nitrile hydratase subunit alpha family.</text>
</comment>
<organism evidence="8 9">
    <name type="scientific">Rhodococcoides trifolii</name>
    <dbReference type="NCBI Taxonomy" id="908250"/>
    <lineage>
        <taxon>Bacteria</taxon>
        <taxon>Bacillati</taxon>
        <taxon>Actinomycetota</taxon>
        <taxon>Actinomycetes</taxon>
        <taxon>Mycobacteriales</taxon>
        <taxon>Nocardiaceae</taxon>
        <taxon>Rhodococcoides</taxon>
    </lineage>
</organism>
<feature type="binding site" evidence="6">
    <location>
        <position position="118"/>
    </location>
    <ligand>
        <name>Fe(3+)</name>
        <dbReference type="ChEBI" id="CHEBI:29034"/>
    </ligand>
</feature>
<evidence type="ECO:0000313" key="9">
    <source>
        <dbReference type="Proteomes" id="UP000654257"/>
    </source>
</evidence>
<evidence type="ECO:0000313" key="8">
    <source>
        <dbReference type="EMBL" id="GGG03298.1"/>
    </source>
</evidence>
<keyword evidence="3 6" id="KW-0479">Metal-binding</keyword>
<feature type="binding site" evidence="6">
    <location>
        <position position="119"/>
    </location>
    <ligand>
        <name>Fe(3+)</name>
        <dbReference type="ChEBI" id="CHEBI:29034"/>
    </ligand>
</feature>
<dbReference type="NCBIfam" id="TIGR01323">
    <property type="entry name" value="nitrile_alph"/>
    <property type="match status" value="1"/>
</dbReference>
<gene>
    <name evidence="8" type="primary">nthA</name>
    <name evidence="8" type="ORF">GCM10007304_16720</name>
</gene>
<dbReference type="InterPro" id="IPR023900">
    <property type="entry name" value="CN_Hdrtase_asu/SCN_Hdrlase_gsu"/>
</dbReference>
<evidence type="ECO:0000256" key="4">
    <source>
        <dbReference type="ARBA" id="ARBA00023239"/>
    </source>
</evidence>
<keyword evidence="9" id="KW-1185">Reference proteome</keyword>
<sequence length="215" mass="23486">MTEYTHAFSGPIVPLDTAKFDEYMTARVKAMESILIERGVVSTDAVDRITNIYEHEVGPQIGAKVVARAWTDPSFKSRLLADATAACAEMGVSGLQGEAMIAVENTDTTHNVIVCTLCSCYPWPVLGLPPNWYKAMPYRARVVRDPRSVLAEFGTDVGDKEIVVWDSSAEMRYWVLPQRPVGTDGWTAEQLESVVTRDSIIGVGTIADVAEVASS</sequence>
<dbReference type="Pfam" id="PF02979">
    <property type="entry name" value="NHase_alpha"/>
    <property type="match status" value="1"/>
</dbReference>
<accession>A0A917FU89</accession>
<reference evidence="8" key="1">
    <citation type="journal article" date="2014" name="Int. J. Syst. Evol. Microbiol.">
        <title>Complete genome sequence of Corynebacterium casei LMG S-19264T (=DSM 44701T), isolated from a smear-ripened cheese.</title>
        <authorList>
            <consortium name="US DOE Joint Genome Institute (JGI-PGF)"/>
            <person name="Walter F."/>
            <person name="Albersmeier A."/>
            <person name="Kalinowski J."/>
            <person name="Ruckert C."/>
        </authorList>
    </citation>
    <scope>NUCLEOTIDE SEQUENCE</scope>
    <source>
        <strain evidence="8">CCM 7905</strain>
    </source>
</reference>
<evidence type="ECO:0000256" key="3">
    <source>
        <dbReference type="ARBA" id="ARBA00022723"/>
    </source>
</evidence>
<dbReference type="InterPro" id="IPR018141">
    <property type="entry name" value="Nitrile_hydratase_asu"/>
</dbReference>